<evidence type="ECO:0000313" key="1">
    <source>
        <dbReference type="EMBL" id="KAL2621724.1"/>
    </source>
</evidence>
<sequence length="107" mass="12171">MEERYASDEEEVKEKWAAIRTRVLNRMVMASVNSKFLDKSKQCSRVEVVSGFQQQTILSATKSTEYPVYAGPRACGDTPTLGYNHLLDSNGRILGSRRHLLRNYSVE</sequence>
<name>A0ABD1Y8L3_9MARC</name>
<protein>
    <submittedName>
        <fullName evidence="1">Uncharacterized protein</fullName>
    </submittedName>
</protein>
<gene>
    <name evidence="1" type="ORF">R1flu_001929</name>
</gene>
<dbReference type="EMBL" id="JBHFFA010000006">
    <property type="protein sequence ID" value="KAL2621724.1"/>
    <property type="molecule type" value="Genomic_DNA"/>
</dbReference>
<comment type="caution">
    <text evidence="1">The sequence shown here is derived from an EMBL/GenBank/DDBJ whole genome shotgun (WGS) entry which is preliminary data.</text>
</comment>
<keyword evidence="2" id="KW-1185">Reference proteome</keyword>
<organism evidence="1 2">
    <name type="scientific">Riccia fluitans</name>
    <dbReference type="NCBI Taxonomy" id="41844"/>
    <lineage>
        <taxon>Eukaryota</taxon>
        <taxon>Viridiplantae</taxon>
        <taxon>Streptophyta</taxon>
        <taxon>Embryophyta</taxon>
        <taxon>Marchantiophyta</taxon>
        <taxon>Marchantiopsida</taxon>
        <taxon>Marchantiidae</taxon>
        <taxon>Marchantiales</taxon>
        <taxon>Ricciaceae</taxon>
        <taxon>Riccia</taxon>
    </lineage>
</organism>
<dbReference type="AlphaFoldDB" id="A0ABD1Y8L3"/>
<reference evidence="1 2" key="1">
    <citation type="submission" date="2024-09" db="EMBL/GenBank/DDBJ databases">
        <title>Chromosome-scale assembly of Riccia fluitans.</title>
        <authorList>
            <person name="Paukszto L."/>
            <person name="Sawicki J."/>
            <person name="Karawczyk K."/>
            <person name="Piernik-Szablinska J."/>
            <person name="Szczecinska M."/>
            <person name="Mazdziarz M."/>
        </authorList>
    </citation>
    <scope>NUCLEOTIDE SEQUENCE [LARGE SCALE GENOMIC DNA]</scope>
    <source>
        <strain evidence="1">Rf_01</strain>
        <tissue evidence="1">Aerial parts of the thallus</tissue>
    </source>
</reference>
<proteinExistence type="predicted"/>
<accession>A0ABD1Y8L3</accession>
<dbReference type="Proteomes" id="UP001605036">
    <property type="component" value="Unassembled WGS sequence"/>
</dbReference>
<evidence type="ECO:0000313" key="2">
    <source>
        <dbReference type="Proteomes" id="UP001605036"/>
    </source>
</evidence>